<organism evidence="4 5">
    <name type="scientific">Anaerotruncus colihominis</name>
    <dbReference type="NCBI Taxonomy" id="169435"/>
    <lineage>
        <taxon>Bacteria</taxon>
        <taxon>Bacillati</taxon>
        <taxon>Bacillota</taxon>
        <taxon>Clostridia</taxon>
        <taxon>Eubacteriales</taxon>
        <taxon>Oscillospiraceae</taxon>
        <taxon>Anaerotruncus</taxon>
    </lineage>
</organism>
<dbReference type="EC" id="3.1.4.-" evidence="2"/>
<dbReference type="PANTHER" id="PTHR11124">
    <property type="entry name" value="VACUOLAR SORTING PROTEIN VPS29"/>
    <property type="match status" value="1"/>
</dbReference>
<evidence type="ECO:0000313" key="4">
    <source>
        <dbReference type="EMBL" id="OUP68001.1"/>
    </source>
</evidence>
<comment type="caution">
    <text evidence="4">The sequence shown here is derived from an EMBL/GenBank/DDBJ whole genome shotgun (WGS) entry which is preliminary data.</text>
</comment>
<dbReference type="Proteomes" id="UP000196386">
    <property type="component" value="Unassembled WGS sequence"/>
</dbReference>
<sequence>MCDCARRLAGADTRRECLPDSDGARFLYGRREVHFLMTRIIVVSDTHRDYKSLERLVLMHKKTADLFIHLGDGAQELAAVKKIYPNVKWLQTPGNCDYASGEASVGFYGCMKARIFYTHGHIYCVKYGLDALLTAGQEVGANVILYGHTHIPHVKYENGVYLMNPGSLGQPRGGGRTYGVLDVSDSEIVCHISEL</sequence>
<dbReference type="GO" id="GO:0046872">
    <property type="term" value="F:metal ion binding"/>
    <property type="evidence" value="ECO:0007669"/>
    <property type="project" value="UniProtKB-KW"/>
</dbReference>
<dbReference type="GO" id="GO:0016787">
    <property type="term" value="F:hydrolase activity"/>
    <property type="evidence" value="ECO:0007669"/>
    <property type="project" value="UniProtKB-UniRule"/>
</dbReference>
<protein>
    <recommendedName>
        <fullName evidence="2">Phosphoesterase</fullName>
        <ecNumber evidence="2">3.1.4.-</ecNumber>
    </recommendedName>
</protein>
<dbReference type="EMBL" id="NFKP01000023">
    <property type="protein sequence ID" value="OUP68001.1"/>
    <property type="molecule type" value="Genomic_DNA"/>
</dbReference>
<keyword evidence="2" id="KW-0479">Metal-binding</keyword>
<evidence type="ECO:0000313" key="5">
    <source>
        <dbReference type="Proteomes" id="UP000196386"/>
    </source>
</evidence>
<dbReference type="Pfam" id="PF12850">
    <property type="entry name" value="Metallophos_2"/>
    <property type="match status" value="1"/>
</dbReference>
<comment type="cofactor">
    <cofactor evidence="2">
        <name>a divalent metal cation</name>
        <dbReference type="ChEBI" id="CHEBI:60240"/>
    </cofactor>
</comment>
<dbReference type="InterPro" id="IPR000979">
    <property type="entry name" value="Phosphodiesterase_MJ0936/Vps29"/>
</dbReference>
<dbReference type="NCBIfam" id="TIGR00040">
    <property type="entry name" value="yfcE"/>
    <property type="match status" value="1"/>
</dbReference>
<evidence type="ECO:0000256" key="1">
    <source>
        <dbReference type="ARBA" id="ARBA00008950"/>
    </source>
</evidence>
<feature type="domain" description="Calcineurin-like phosphoesterase" evidence="3">
    <location>
        <begin position="39"/>
        <end position="185"/>
    </location>
</feature>
<name>A0A1Y4MKC0_9FIRM</name>
<dbReference type="InterPro" id="IPR024654">
    <property type="entry name" value="Calcineurin-like_PHP_lpxH"/>
</dbReference>
<comment type="similarity">
    <text evidence="1 2">Belongs to the metallophosphoesterase superfamily. YfcE family.</text>
</comment>
<dbReference type="AlphaFoldDB" id="A0A1Y4MKC0"/>
<gene>
    <name evidence="4" type="ORF">B5F11_15455</name>
</gene>
<dbReference type="Gene3D" id="3.60.21.10">
    <property type="match status" value="1"/>
</dbReference>
<proteinExistence type="inferred from homology"/>
<dbReference type="InterPro" id="IPR029052">
    <property type="entry name" value="Metallo-depent_PP-like"/>
</dbReference>
<evidence type="ECO:0000259" key="3">
    <source>
        <dbReference type="Pfam" id="PF12850"/>
    </source>
</evidence>
<dbReference type="SUPFAM" id="SSF56300">
    <property type="entry name" value="Metallo-dependent phosphatases"/>
    <property type="match status" value="1"/>
</dbReference>
<reference evidence="5" key="1">
    <citation type="submission" date="2017-04" db="EMBL/GenBank/DDBJ databases">
        <title>Function of individual gut microbiota members based on whole genome sequencing of pure cultures obtained from chicken caecum.</title>
        <authorList>
            <person name="Medvecky M."/>
            <person name="Cejkova D."/>
            <person name="Polansky O."/>
            <person name="Karasova D."/>
            <person name="Kubasova T."/>
            <person name="Cizek A."/>
            <person name="Rychlik I."/>
        </authorList>
    </citation>
    <scope>NUCLEOTIDE SEQUENCE [LARGE SCALE GENOMIC DNA]</scope>
    <source>
        <strain evidence="5">An175</strain>
    </source>
</reference>
<accession>A0A1Y4MKC0</accession>
<evidence type="ECO:0000256" key="2">
    <source>
        <dbReference type="RuleBase" id="RU362039"/>
    </source>
</evidence>